<dbReference type="EMBL" id="MG600062">
    <property type="protein sequence ID" value="AVM87392.1"/>
    <property type="molecule type" value="Viral_cRNA"/>
</dbReference>
<sequence length="372" mass="41024">MSSARDNLEVHSNNISKENLVKSQPRYGVAHEKATGVRSATQDTLGKNGTLWVCLTIIINPKMPLSSRLGSLATIAGLVFGGQDNTVSHAKSSQVDLTMHSHPRITASGGMGTLDQDAEAHHIDIHETFTKNLNGITTGQTSLARSGSSRLLTDMLVQISYILSKAVTNKEKAEGHCQRLFDRRVSQERSDGNHAMTPEMINAFVRLFNESLAARKIWAQFLVWTREIGTSGNEATQAVAPIGVMMENLGLTGFSIAMEVALNKQLTELDSAAYHSNMVTLNNLLVLIRAKGREAKIMYLSSDPDMMNFLPSRFSKVYSFAIGYKREIDESFGGYNHTGTHIDAASLEEGKRAAERVMNEEMEKRKETFDDK</sequence>
<keyword evidence="7 9" id="KW-1035">Host cytoplasm</keyword>
<comment type="function">
    <text evidence="9">Forms the helical nucleocapsid (NC), protecting the genome from nucleases.</text>
</comment>
<keyword evidence="2 9" id="KW-1139">Helical capsid protein</keyword>
<dbReference type="GO" id="GO:0005198">
    <property type="term" value="F:structural molecule activity"/>
    <property type="evidence" value="ECO:0007669"/>
    <property type="project" value="InterPro"/>
</dbReference>
<keyword evidence="8 9" id="KW-0687">Ribonucleoprotein</keyword>
<evidence type="ECO:0000313" key="11">
    <source>
        <dbReference type="EMBL" id="AVM87392.1"/>
    </source>
</evidence>
<reference evidence="11" key="1">
    <citation type="journal article" date="2018" name="Nature">
        <title>The evolutionary history of vertebrate RNA viruses.</title>
        <authorList>
            <person name="Shi M."/>
            <person name="Lin X.D."/>
            <person name="Chen X."/>
            <person name="Tian J.H."/>
            <person name="Chen L.J."/>
            <person name="Li K."/>
            <person name="Wang W."/>
            <person name="Eden J.S."/>
            <person name="Shen J.J."/>
            <person name="Liu L."/>
            <person name="Holmes E.C."/>
            <person name="Zhang Y.Z."/>
        </authorList>
    </citation>
    <scope>NUCLEOTIDE SEQUENCE [LARGE SCALE GENOMIC DNA]</scope>
    <source>
        <strain evidence="11">XYXMC57250</strain>
    </source>
</reference>
<dbReference type="KEGG" id="vg:80527903"/>
<keyword evidence="6 9" id="KW-0543">Viral nucleoprotein</keyword>
<feature type="region of interest" description="Disordered" evidence="10">
    <location>
        <begin position="1"/>
        <end position="27"/>
    </location>
</feature>
<keyword evidence="5 9" id="KW-0694">RNA-binding</keyword>
<dbReference type="GO" id="GO:0019013">
    <property type="term" value="C:viral nucleocapsid"/>
    <property type="evidence" value="ECO:0007669"/>
    <property type="project" value="UniProtKB-KW"/>
</dbReference>
<evidence type="ECO:0000313" key="12">
    <source>
        <dbReference type="Proteomes" id="UP000297191"/>
    </source>
</evidence>
<organism evidence="11">
    <name type="scientific">Wenling hoplichthys paramyxovirus</name>
    <dbReference type="NCBI Taxonomy" id="2116453"/>
    <lineage>
        <taxon>Viruses</taxon>
        <taxon>Riboviria</taxon>
        <taxon>Orthornavirae</taxon>
        <taxon>Negarnaviricota</taxon>
        <taxon>Haploviricotina</taxon>
        <taxon>Monjiviricetes</taxon>
        <taxon>Mononegavirales</taxon>
        <taxon>Paramyxoviridae</taxon>
        <taxon>Ichthysvirinae</taxon>
        <taxon>Hoplichthysvirus</taxon>
        <taxon>Hoplichthysvirus hoplichthysis</taxon>
    </lineage>
</organism>
<evidence type="ECO:0000256" key="5">
    <source>
        <dbReference type="ARBA" id="ARBA00022884"/>
    </source>
</evidence>
<evidence type="ECO:0000256" key="10">
    <source>
        <dbReference type="SAM" id="MobiDB-lite"/>
    </source>
</evidence>
<dbReference type="Pfam" id="PF00973">
    <property type="entry name" value="Paramyxo_ncap"/>
    <property type="match status" value="1"/>
</dbReference>
<keyword evidence="4 9" id="KW-0946">Virion</keyword>
<evidence type="ECO:0000256" key="7">
    <source>
        <dbReference type="ARBA" id="ARBA00023200"/>
    </source>
</evidence>
<dbReference type="GO" id="GO:0019029">
    <property type="term" value="C:helical viral capsid"/>
    <property type="evidence" value="ECO:0007669"/>
    <property type="project" value="UniProtKB-KW"/>
</dbReference>
<evidence type="ECO:0000256" key="8">
    <source>
        <dbReference type="ARBA" id="ARBA00023274"/>
    </source>
</evidence>
<comment type="subcellular location">
    <subcellularLocation>
        <location evidence="9">Virion</location>
    </subcellularLocation>
    <subcellularLocation>
        <location evidence="9">Host cytoplasm</location>
    </subcellularLocation>
</comment>
<evidence type="ECO:0000256" key="2">
    <source>
        <dbReference type="ARBA" id="ARBA00022497"/>
    </source>
</evidence>
<dbReference type="RefSeq" id="YP_010790496.1">
    <property type="nucleotide sequence ID" value="NC_075441.1"/>
</dbReference>
<comment type="similarity">
    <text evidence="1 9">Belongs to the paramyxoviruses nucleocapsid family.</text>
</comment>
<evidence type="ECO:0000256" key="1">
    <source>
        <dbReference type="ARBA" id="ARBA00007642"/>
    </source>
</evidence>
<accession>A0A2P1GN21</accession>
<dbReference type="InterPro" id="IPR002021">
    <property type="entry name" value="Paramyx_ncap"/>
</dbReference>
<evidence type="ECO:0000256" key="4">
    <source>
        <dbReference type="ARBA" id="ARBA00022844"/>
    </source>
</evidence>
<keyword evidence="3 9" id="KW-0167">Capsid protein</keyword>
<evidence type="ECO:0000256" key="3">
    <source>
        <dbReference type="ARBA" id="ARBA00022561"/>
    </source>
</evidence>
<evidence type="ECO:0000256" key="9">
    <source>
        <dbReference type="RuleBase" id="RU361245"/>
    </source>
</evidence>
<dbReference type="Proteomes" id="UP000297191">
    <property type="component" value="Segment"/>
</dbReference>
<dbReference type="GO" id="GO:1990904">
    <property type="term" value="C:ribonucleoprotein complex"/>
    <property type="evidence" value="ECO:0007669"/>
    <property type="project" value="UniProtKB-KW"/>
</dbReference>
<name>A0A2P1GN21_9MONO</name>
<keyword evidence="12" id="KW-1185">Reference proteome</keyword>
<evidence type="ECO:0000256" key="6">
    <source>
        <dbReference type="ARBA" id="ARBA00023086"/>
    </source>
</evidence>
<feature type="compositionally biased region" description="Polar residues" evidence="10">
    <location>
        <begin position="1"/>
        <end position="17"/>
    </location>
</feature>
<protein>
    <recommendedName>
        <fullName evidence="9">Nucleocapsid</fullName>
    </recommendedName>
    <alternativeName>
        <fullName evidence="9">Nucleocapsid protein</fullName>
    </alternativeName>
</protein>
<dbReference type="GO" id="GO:0030430">
    <property type="term" value="C:host cell cytoplasm"/>
    <property type="evidence" value="ECO:0007669"/>
    <property type="project" value="UniProtKB-SubCell"/>
</dbReference>
<comment type="subunit">
    <text evidence="9">Homomultimer; forms the nucleocapsid. Binds to the viral genomic RNA. N0 interacts with the phosphoprotein (via N-terminus); this interaction allows P to chaperon N0 to avoid N polymerization before encapsidation. Interacts as N-RNA template with the phosphoprotein (via C-terminus); this interaction positions the polymerase on the template.</text>
</comment>
<proteinExistence type="inferred from homology"/>
<dbReference type="GO" id="GO:0003723">
    <property type="term" value="F:RNA binding"/>
    <property type="evidence" value="ECO:0007669"/>
    <property type="project" value="UniProtKB-KW"/>
</dbReference>
<dbReference type="GeneID" id="80527903"/>